<dbReference type="GO" id="GO:0000166">
    <property type="term" value="F:nucleotide binding"/>
    <property type="evidence" value="ECO:0007669"/>
    <property type="project" value="UniProtKB-UniRule"/>
</dbReference>
<evidence type="ECO:0000256" key="12">
    <source>
        <dbReference type="ARBA" id="ARBA00048028"/>
    </source>
</evidence>
<reference evidence="22" key="1">
    <citation type="journal article" date="2020" name="mSystems">
        <title>Genome- and Community-Level Interaction Insights into Carbon Utilization and Element Cycling Functions of Hydrothermarchaeota in Hydrothermal Sediment.</title>
        <authorList>
            <person name="Zhou Z."/>
            <person name="Liu Y."/>
            <person name="Xu W."/>
            <person name="Pan J."/>
            <person name="Luo Z.H."/>
            <person name="Li M."/>
        </authorList>
    </citation>
    <scope>NUCLEOTIDE SEQUENCE [LARGE SCALE GENOMIC DNA]</scope>
    <source>
        <strain evidence="22">SpSt-34</strain>
    </source>
</reference>
<dbReference type="InterPro" id="IPR000644">
    <property type="entry name" value="CBS_dom"/>
</dbReference>
<accession>A0A7C2K286</accession>
<dbReference type="InterPro" id="IPR005990">
    <property type="entry name" value="IMP_DH"/>
</dbReference>
<keyword evidence="10 13" id="KW-0520">NAD</keyword>
<dbReference type="Pfam" id="PF00478">
    <property type="entry name" value="IMPDH"/>
    <property type="match status" value="1"/>
</dbReference>
<comment type="function">
    <text evidence="13">Catalyzes the conversion of inosine 5'-phosphate (IMP) to xanthosine 5'-phosphate (XMP), the first committed and rate-limiting step in the de novo synthesis of guanine nucleotides, and therefore plays an important role in the regulation of cell growth.</text>
</comment>
<feature type="binding site" evidence="13 15">
    <location>
        <begin position="356"/>
        <end position="357"/>
    </location>
    <ligand>
        <name>IMP</name>
        <dbReference type="ChEBI" id="CHEBI:58053"/>
    </ligand>
</feature>
<evidence type="ECO:0000256" key="19">
    <source>
        <dbReference type="RuleBase" id="RU003927"/>
    </source>
</evidence>
<dbReference type="GO" id="GO:0003938">
    <property type="term" value="F:IMP dehydrogenase activity"/>
    <property type="evidence" value="ECO:0007669"/>
    <property type="project" value="UniProtKB-UniRule"/>
</dbReference>
<proteinExistence type="inferred from homology"/>
<comment type="similarity">
    <text evidence="2 13 19">Belongs to the IMPDH/GMPR family.</text>
</comment>
<dbReference type="SUPFAM" id="SSF51412">
    <property type="entry name" value="Inosine monophosphate dehydrogenase (IMPDH)"/>
    <property type="match status" value="1"/>
</dbReference>
<comment type="caution">
    <text evidence="22">The sequence shown here is derived from an EMBL/GenBank/DDBJ whole genome shotgun (WGS) entry which is preliminary data.</text>
</comment>
<evidence type="ECO:0000256" key="5">
    <source>
        <dbReference type="ARBA" id="ARBA00022737"/>
    </source>
</evidence>
<feature type="binding site" evidence="13">
    <location>
        <position position="464"/>
    </location>
    <ligand>
        <name>K(+)</name>
        <dbReference type="ChEBI" id="CHEBI:29103"/>
        <note>ligand shared between two tetrameric partners</note>
    </ligand>
</feature>
<evidence type="ECO:0000256" key="8">
    <source>
        <dbReference type="ARBA" id="ARBA00022958"/>
    </source>
</evidence>
<comment type="activity regulation">
    <text evidence="13">Mycophenolic acid (MPA) is a non-competitive inhibitor that prevents formation of the closed enzyme conformation by binding to the same site as the amobile flap. In contrast, mizoribine monophosphate (MZP) is a competitive inhibitor that induces the closed conformation. MPA is a potent inhibitor of mammalian IMPDHs but a poor inhibitor of the bacterial enzymes. MZP is a more potent inhibitor of bacterial IMPDH.</text>
</comment>
<evidence type="ECO:0000313" key="22">
    <source>
        <dbReference type="EMBL" id="HEN28486.1"/>
    </source>
</evidence>
<comment type="caution">
    <text evidence="13">Lacks conserved residue(s) required for the propagation of feature annotation.</text>
</comment>
<evidence type="ECO:0000256" key="9">
    <source>
        <dbReference type="ARBA" id="ARBA00023002"/>
    </source>
</evidence>
<keyword evidence="8 13" id="KW-0630">Potassium</keyword>
<feature type="binding site" evidence="13">
    <location>
        <position position="462"/>
    </location>
    <ligand>
        <name>K(+)</name>
        <dbReference type="ChEBI" id="CHEBI:29103"/>
        <note>ligand shared between two tetrameric partners</note>
    </ligand>
</feature>
<evidence type="ECO:0000256" key="18">
    <source>
        <dbReference type="PROSITE-ProRule" id="PRU00703"/>
    </source>
</evidence>
<evidence type="ECO:0000256" key="11">
    <source>
        <dbReference type="ARBA" id="ARBA00023122"/>
    </source>
</evidence>
<evidence type="ECO:0000256" key="1">
    <source>
        <dbReference type="ARBA" id="ARBA00001958"/>
    </source>
</evidence>
<dbReference type="SMART" id="SM00116">
    <property type="entry name" value="CBS"/>
    <property type="match status" value="2"/>
</dbReference>
<gene>
    <name evidence="13 22" type="primary">guaB</name>
    <name evidence="22" type="ORF">ENQ77_07580</name>
</gene>
<dbReference type="AlphaFoldDB" id="A0A7C2K286"/>
<dbReference type="InterPro" id="IPR013785">
    <property type="entry name" value="Aldolase_TIM"/>
</dbReference>
<keyword evidence="7 13" id="KW-0658">Purine biosynthesis</keyword>
<feature type="binding site" evidence="13 15">
    <location>
        <begin position="380"/>
        <end position="384"/>
    </location>
    <ligand>
        <name>IMP</name>
        <dbReference type="ChEBI" id="CHEBI:58053"/>
    </ligand>
</feature>
<dbReference type="InterPro" id="IPR046342">
    <property type="entry name" value="CBS_dom_sf"/>
</dbReference>
<dbReference type="SUPFAM" id="SSF54631">
    <property type="entry name" value="CBS-domain pair"/>
    <property type="match status" value="1"/>
</dbReference>
<evidence type="ECO:0000256" key="15">
    <source>
        <dbReference type="PIRSR" id="PIRSR000130-2"/>
    </source>
</evidence>
<evidence type="ECO:0000256" key="20">
    <source>
        <dbReference type="RuleBase" id="RU003928"/>
    </source>
</evidence>
<organism evidence="22">
    <name type="scientific">candidate division WOR-3 bacterium</name>
    <dbReference type="NCBI Taxonomy" id="2052148"/>
    <lineage>
        <taxon>Bacteria</taxon>
        <taxon>Bacteria division WOR-3</taxon>
    </lineage>
</organism>
<dbReference type="Gene3D" id="3.20.20.70">
    <property type="entry name" value="Aldolase class I"/>
    <property type="match status" value="1"/>
</dbReference>
<dbReference type="EC" id="1.1.1.205" evidence="13 20"/>
<evidence type="ECO:0000256" key="17">
    <source>
        <dbReference type="PIRSR" id="PIRSR000130-4"/>
    </source>
</evidence>
<sequence>MNLKEGLTFDDVLILPGESEILPAETDLRTIFAKNVPLNIPLVSAAMDTVTESEMAIAIARLGGIGVIHRNMTPEKQAEEVKKVKRAQSWFIEDPFVLGPENTVKDALKLIEEKGISGIPVVDDNRKLLGIVTKRDLLFESDDSKPLKEVMTTDLIIGTVGISMEEAKEKMKKHKVEKLPIVDKDGRLKYLVTFKDILRKLEYPEANVDSHGRLRVAAACGTGDDSKERVKKLVEAGCDVIVVDTAHGHHRRVIEMVKWIKENFKIPVVAGNVATKEGCRALIEAGVDGVKVGVGPGSICTTRVVAGIGVPQLTAIMDCYEEAKKYDIPIIADGGIRYSGDIVKALAAGASSVMIGSLFAGTDESPGETILYEGRKFKVYRGMGSLGAMSQGSKDRYFQDTQTKFVPEGVEGMVPYRGKVSDVVFQLLGGLRSGMGYTGSRNIKELKEKSRFIKITHAGVRESHPHDIIITKEAPNYSPPGNQ</sequence>
<dbReference type="PROSITE" id="PS00487">
    <property type="entry name" value="IMP_DH_GMP_RED"/>
    <property type="match status" value="1"/>
</dbReference>
<dbReference type="HAMAP" id="MF_01964">
    <property type="entry name" value="IMPDH"/>
    <property type="match status" value="1"/>
</dbReference>
<keyword evidence="9 13" id="KW-0560">Oxidoreductase</keyword>
<feature type="binding site" evidence="13 15">
    <location>
        <position position="298"/>
    </location>
    <ligand>
        <name>IMP</name>
        <dbReference type="ChEBI" id="CHEBI:58053"/>
    </ligand>
</feature>
<evidence type="ECO:0000256" key="4">
    <source>
        <dbReference type="ARBA" id="ARBA00022723"/>
    </source>
</evidence>
<evidence type="ECO:0000256" key="13">
    <source>
        <dbReference type="HAMAP-Rule" id="MF_01964"/>
    </source>
</evidence>
<keyword evidence="11 18" id="KW-0129">CBS domain</keyword>
<dbReference type="SMART" id="SM01240">
    <property type="entry name" value="IMPDH"/>
    <property type="match status" value="1"/>
</dbReference>
<feature type="binding site" description="in other chain" evidence="13 17">
    <location>
        <position position="295"/>
    </location>
    <ligand>
        <name>K(+)</name>
        <dbReference type="ChEBI" id="CHEBI:29103"/>
        <note>ligand shared between two tetrameric partners</note>
    </ligand>
</feature>
<evidence type="ECO:0000256" key="6">
    <source>
        <dbReference type="ARBA" id="ARBA00022749"/>
    </source>
</evidence>
<comment type="catalytic activity">
    <reaction evidence="12 13 20">
        <text>IMP + NAD(+) + H2O = XMP + NADH + H(+)</text>
        <dbReference type="Rhea" id="RHEA:11708"/>
        <dbReference type="ChEBI" id="CHEBI:15377"/>
        <dbReference type="ChEBI" id="CHEBI:15378"/>
        <dbReference type="ChEBI" id="CHEBI:57464"/>
        <dbReference type="ChEBI" id="CHEBI:57540"/>
        <dbReference type="ChEBI" id="CHEBI:57945"/>
        <dbReference type="ChEBI" id="CHEBI:58053"/>
        <dbReference type="EC" id="1.1.1.205"/>
    </reaction>
</comment>
<protein>
    <recommendedName>
        <fullName evidence="13 20">Inosine-5'-monophosphate dehydrogenase</fullName>
        <shortName evidence="13">IMP dehydrogenase</shortName>
        <shortName evidence="13">IMPD</shortName>
        <shortName evidence="13">IMPDH</shortName>
        <ecNumber evidence="13 20">1.1.1.205</ecNumber>
    </recommendedName>
</protein>
<feature type="binding site" evidence="13 15">
    <location>
        <begin position="333"/>
        <end position="335"/>
    </location>
    <ligand>
        <name>IMP</name>
        <dbReference type="ChEBI" id="CHEBI:58053"/>
    </ligand>
</feature>
<feature type="domain" description="CBS" evidence="21">
    <location>
        <begin position="91"/>
        <end position="147"/>
    </location>
</feature>
<dbReference type="PANTHER" id="PTHR11911:SF111">
    <property type="entry name" value="INOSINE-5'-MONOPHOSPHATE DEHYDROGENASE"/>
    <property type="match status" value="1"/>
</dbReference>
<evidence type="ECO:0000259" key="21">
    <source>
        <dbReference type="PROSITE" id="PS51371"/>
    </source>
</evidence>
<keyword evidence="6 13" id="KW-0332">GMP biosynthesis</keyword>
<dbReference type="PIRSF" id="PIRSF000130">
    <property type="entry name" value="IMPDH"/>
    <property type="match status" value="1"/>
</dbReference>
<feature type="binding site" evidence="13">
    <location>
        <position position="463"/>
    </location>
    <ligand>
        <name>K(+)</name>
        <dbReference type="ChEBI" id="CHEBI:29103"/>
        <note>ligand shared between two tetrameric partners</note>
    </ligand>
</feature>
<evidence type="ECO:0000256" key="7">
    <source>
        <dbReference type="ARBA" id="ARBA00022755"/>
    </source>
</evidence>
<feature type="domain" description="CBS" evidence="21">
    <location>
        <begin position="151"/>
        <end position="210"/>
    </location>
</feature>
<evidence type="ECO:0000256" key="3">
    <source>
        <dbReference type="ARBA" id="ARBA00011881"/>
    </source>
</evidence>
<dbReference type="InterPro" id="IPR001093">
    <property type="entry name" value="IMP_DH_GMPRt"/>
</dbReference>
<comment type="pathway">
    <text evidence="13 20">Purine metabolism; XMP biosynthesis via de novo pathway; XMP from IMP: step 1/1.</text>
</comment>
<dbReference type="CDD" id="cd00381">
    <property type="entry name" value="IMPDH"/>
    <property type="match status" value="1"/>
</dbReference>
<dbReference type="FunFam" id="3.20.20.70:FF:000003">
    <property type="entry name" value="GMP reductase"/>
    <property type="match status" value="1"/>
</dbReference>
<dbReference type="GO" id="GO:0006177">
    <property type="term" value="P:GMP biosynthetic process"/>
    <property type="evidence" value="ECO:0007669"/>
    <property type="project" value="UniProtKB-UniRule"/>
</dbReference>
<name>A0A7C2K286_UNCW3</name>
<comment type="subunit">
    <text evidence="3 13">Homotetramer.</text>
</comment>
<keyword evidence="4 13" id="KW-0479">Metal-binding</keyword>
<feature type="active site" description="Thioimidate intermediate" evidence="13 14">
    <location>
        <position position="300"/>
    </location>
</feature>
<feature type="binding site" description="in other chain" evidence="13 17">
    <location>
        <position position="300"/>
    </location>
    <ligand>
        <name>K(+)</name>
        <dbReference type="ChEBI" id="CHEBI:29103"/>
        <note>ligand shared between two tetrameric partners</note>
    </ligand>
</feature>
<dbReference type="UniPathway" id="UPA00601">
    <property type="reaction ID" value="UER00295"/>
</dbReference>
<feature type="binding site" description="in other chain" evidence="13 17">
    <location>
        <position position="297"/>
    </location>
    <ligand>
        <name>K(+)</name>
        <dbReference type="ChEBI" id="CHEBI:29103"/>
        <note>ligand shared between two tetrameric partners</note>
    </ligand>
</feature>
<evidence type="ECO:0000256" key="10">
    <source>
        <dbReference type="ARBA" id="ARBA00023027"/>
    </source>
</evidence>
<feature type="binding site" evidence="13">
    <location>
        <position position="244"/>
    </location>
    <ligand>
        <name>NAD(+)</name>
        <dbReference type="ChEBI" id="CHEBI:57540"/>
    </ligand>
</feature>
<evidence type="ECO:0000256" key="2">
    <source>
        <dbReference type="ARBA" id="ARBA00005502"/>
    </source>
</evidence>
<dbReference type="GO" id="GO:0046872">
    <property type="term" value="F:metal ion binding"/>
    <property type="evidence" value="ECO:0007669"/>
    <property type="project" value="UniProtKB-UniRule"/>
</dbReference>
<dbReference type="PANTHER" id="PTHR11911">
    <property type="entry name" value="INOSINE-5-MONOPHOSPHATE DEHYDROGENASE RELATED"/>
    <property type="match status" value="1"/>
</dbReference>
<dbReference type="Pfam" id="PF00571">
    <property type="entry name" value="CBS"/>
    <property type="match status" value="2"/>
</dbReference>
<feature type="binding site" evidence="13 16">
    <location>
        <begin position="293"/>
        <end position="295"/>
    </location>
    <ligand>
        <name>NAD(+)</name>
        <dbReference type="ChEBI" id="CHEBI:57540"/>
    </ligand>
</feature>
<evidence type="ECO:0000256" key="16">
    <source>
        <dbReference type="PIRSR" id="PIRSR000130-3"/>
    </source>
</evidence>
<feature type="binding site" evidence="13 15">
    <location>
        <position position="408"/>
    </location>
    <ligand>
        <name>IMP</name>
        <dbReference type="ChEBI" id="CHEBI:58053"/>
    </ligand>
</feature>
<dbReference type="PROSITE" id="PS51371">
    <property type="entry name" value="CBS"/>
    <property type="match status" value="2"/>
</dbReference>
<keyword evidence="5" id="KW-0677">Repeat</keyword>
<feature type="binding site" evidence="16">
    <location>
        <begin position="244"/>
        <end position="246"/>
    </location>
    <ligand>
        <name>NAD(+)</name>
        <dbReference type="ChEBI" id="CHEBI:57540"/>
    </ligand>
</feature>
<dbReference type="GO" id="GO:0006183">
    <property type="term" value="P:GTP biosynthetic process"/>
    <property type="evidence" value="ECO:0007669"/>
    <property type="project" value="TreeGrafter"/>
</dbReference>
<dbReference type="CDD" id="cd04601">
    <property type="entry name" value="CBS_pair_IMPDH"/>
    <property type="match status" value="1"/>
</dbReference>
<dbReference type="EMBL" id="DSOL01000216">
    <property type="protein sequence ID" value="HEN28486.1"/>
    <property type="molecule type" value="Genomic_DNA"/>
</dbReference>
<feature type="active site" description="Proton acceptor" evidence="13 14">
    <location>
        <position position="396"/>
    </location>
</feature>
<dbReference type="InterPro" id="IPR015875">
    <property type="entry name" value="IMP_DH/GMP_Rdtase_CS"/>
</dbReference>
<dbReference type="NCBIfam" id="TIGR01302">
    <property type="entry name" value="IMP_dehydrog"/>
    <property type="match status" value="1"/>
</dbReference>
<evidence type="ECO:0000256" key="14">
    <source>
        <dbReference type="PIRSR" id="PIRSR000130-1"/>
    </source>
</evidence>
<comment type="cofactor">
    <cofactor evidence="1 13">
        <name>K(+)</name>
        <dbReference type="ChEBI" id="CHEBI:29103"/>
    </cofactor>
</comment>